<feature type="signal peptide" evidence="2">
    <location>
        <begin position="1"/>
        <end position="20"/>
    </location>
</feature>
<accession>E1SSX0</accession>
<dbReference type="OrthoDB" id="9772911at2"/>
<evidence type="ECO:0000259" key="3">
    <source>
        <dbReference type="Pfam" id="PF13406"/>
    </source>
</evidence>
<feature type="domain" description="Transglycosylase SLT" evidence="3">
    <location>
        <begin position="24"/>
        <end position="310"/>
    </location>
</feature>
<keyword evidence="2" id="KW-0732">Signal</keyword>
<dbReference type="KEGG" id="fbl:Fbal_0817"/>
<sequence length="319" mass="35787">MIGRSLLAAALWCGSAMALANPQADFVAEWQQQGLSKAYLEQALDQAELSQDVLDAIQKPWEAKPWYQYYPLFLTEERLQAGLAFWNEHQDTLARAEQTFGVEPEIIVAIIGVETYYGRHLGRHKVLDALYTLGFHYPPRQTFFRKEFGHYLKLAQEQDWALDSIKGSYAGAMGYGQFIPSSYLAYAVDFDNDGKRDLIGNPVDAIGSVANYFAEHRWQHGQIAIEPVTVAADANLDGVMWDGKRLSQDAAALKARGVAVPDGAKGPFSVVELEVAENQHDTFLAHPNFYSITRYNRSPLYAMAVWQFSQQLKQAKADD</sequence>
<dbReference type="EMBL" id="CP002209">
    <property type="protein sequence ID" value="ADN75026.1"/>
    <property type="molecule type" value="Genomic_DNA"/>
</dbReference>
<evidence type="ECO:0000256" key="2">
    <source>
        <dbReference type="SAM" id="SignalP"/>
    </source>
</evidence>
<dbReference type="Pfam" id="PF13406">
    <property type="entry name" value="SLT_2"/>
    <property type="match status" value="1"/>
</dbReference>
<evidence type="ECO:0000313" key="5">
    <source>
        <dbReference type="Proteomes" id="UP000006683"/>
    </source>
</evidence>
<dbReference type="PANTHER" id="PTHR30163">
    <property type="entry name" value="MEMBRANE-BOUND LYTIC MUREIN TRANSGLYCOSYLASE B"/>
    <property type="match status" value="1"/>
</dbReference>
<dbReference type="CDD" id="cd13399">
    <property type="entry name" value="Slt35-like"/>
    <property type="match status" value="1"/>
</dbReference>
<dbReference type="STRING" id="550540.Fbal_0817"/>
<dbReference type="SUPFAM" id="SSF53955">
    <property type="entry name" value="Lysozyme-like"/>
    <property type="match status" value="1"/>
</dbReference>
<dbReference type="AlphaFoldDB" id="E1SSX0"/>
<dbReference type="GO" id="GO:0009253">
    <property type="term" value="P:peptidoglycan catabolic process"/>
    <property type="evidence" value="ECO:0007669"/>
    <property type="project" value="TreeGrafter"/>
</dbReference>
<dbReference type="Proteomes" id="UP000006683">
    <property type="component" value="Chromosome"/>
</dbReference>
<organism evidence="4 5">
    <name type="scientific">Ferrimonas balearica (strain DSM 9799 / CCM 4581 / KCTC 23876 / PAT)</name>
    <dbReference type="NCBI Taxonomy" id="550540"/>
    <lineage>
        <taxon>Bacteria</taxon>
        <taxon>Pseudomonadati</taxon>
        <taxon>Pseudomonadota</taxon>
        <taxon>Gammaproteobacteria</taxon>
        <taxon>Alteromonadales</taxon>
        <taxon>Ferrimonadaceae</taxon>
        <taxon>Ferrimonas</taxon>
    </lineage>
</organism>
<dbReference type="InterPro" id="IPR011757">
    <property type="entry name" value="Lytic_transglycosylase_MltB"/>
</dbReference>
<proteinExistence type="predicted"/>
<dbReference type="CAZy" id="GH103">
    <property type="family name" value="Glycoside Hydrolase Family 103"/>
</dbReference>
<evidence type="ECO:0000313" key="4">
    <source>
        <dbReference type="EMBL" id="ADN75026.1"/>
    </source>
</evidence>
<evidence type="ECO:0000256" key="1">
    <source>
        <dbReference type="PIRSR" id="PIRSR611757-1"/>
    </source>
</evidence>
<dbReference type="Gene3D" id="1.10.530.10">
    <property type="match status" value="1"/>
</dbReference>
<dbReference type="InterPro" id="IPR023346">
    <property type="entry name" value="Lysozyme-like_dom_sf"/>
</dbReference>
<dbReference type="FunFam" id="1.10.8.350:FF:000001">
    <property type="entry name" value="Lytic murein transglycosylase B"/>
    <property type="match status" value="1"/>
</dbReference>
<dbReference type="eggNOG" id="COG2951">
    <property type="taxonomic scope" value="Bacteria"/>
</dbReference>
<dbReference type="HOGENOM" id="CLU_035402_1_1_6"/>
<feature type="active site" evidence="1">
    <location>
        <position position="114"/>
    </location>
</feature>
<dbReference type="InterPro" id="IPR031304">
    <property type="entry name" value="SLT_2"/>
</dbReference>
<protein>
    <submittedName>
        <fullName evidence="4">Lytic murein transglycosylase B</fullName>
    </submittedName>
</protein>
<dbReference type="RefSeq" id="WP_013344332.1">
    <property type="nucleotide sequence ID" value="NC_014541.1"/>
</dbReference>
<reference evidence="4 5" key="1">
    <citation type="journal article" date="2010" name="Stand. Genomic Sci.">
        <title>Complete genome sequence of Ferrimonas balearica type strain (PAT).</title>
        <authorList>
            <person name="Nolan M."/>
            <person name="Sikorski J."/>
            <person name="Davenport K."/>
            <person name="Lucas S."/>
            <person name="Glavina Del Rio T."/>
            <person name="Tice H."/>
            <person name="Cheng J."/>
            <person name="Goodwin L."/>
            <person name="Pitluck S."/>
            <person name="Liolios K."/>
            <person name="Ivanova N."/>
            <person name="Mavromatis K."/>
            <person name="Ovchinnikova G."/>
            <person name="Pati A."/>
            <person name="Chen A."/>
            <person name="Palaniappan K."/>
            <person name="Land M."/>
            <person name="Hauser L."/>
            <person name="Chang Y."/>
            <person name="Jeffries C."/>
            <person name="Tapia R."/>
            <person name="Brettin T."/>
            <person name="Detter J."/>
            <person name="Han C."/>
            <person name="Yasawong M."/>
            <person name="Rohde M."/>
            <person name="Tindall B."/>
            <person name="Goker M."/>
            <person name="Woyke T."/>
            <person name="Bristow J."/>
            <person name="Eisen J."/>
            <person name="Markowitz V."/>
            <person name="Hugenholtz P."/>
            <person name="Kyrpides N."/>
            <person name="Klenk H."/>
            <person name="Lapidus A."/>
        </authorList>
    </citation>
    <scope>NUCLEOTIDE SEQUENCE [LARGE SCALE GENOMIC DNA]</scope>
    <source>
        <strain evidence="5">DSM 9799 / CCM 4581 / KCTC 23876 / PAT</strain>
    </source>
</reference>
<dbReference type="GeneID" id="67181059"/>
<dbReference type="Gene3D" id="1.10.8.350">
    <property type="entry name" value="Bacterial muramidase"/>
    <property type="match status" value="1"/>
</dbReference>
<gene>
    <name evidence="4" type="ordered locus">Fbal_0817</name>
</gene>
<dbReference type="PANTHER" id="PTHR30163:SF9">
    <property type="entry name" value="MEMBRANE-BOUND LYTIC MUREIN TRANSGLYCOSYLASE B"/>
    <property type="match status" value="1"/>
</dbReference>
<dbReference type="InterPro" id="IPR043426">
    <property type="entry name" value="MltB-like"/>
</dbReference>
<feature type="chain" id="PRO_5003151864" evidence="2">
    <location>
        <begin position="21"/>
        <end position="319"/>
    </location>
</feature>
<dbReference type="GO" id="GO:0008933">
    <property type="term" value="F:peptidoglycan lytic transglycosylase activity"/>
    <property type="evidence" value="ECO:0007669"/>
    <property type="project" value="TreeGrafter"/>
</dbReference>
<name>E1SSX0_FERBD</name>
<dbReference type="NCBIfam" id="TIGR02282">
    <property type="entry name" value="MltB"/>
    <property type="match status" value="1"/>
</dbReference>
<keyword evidence="5" id="KW-1185">Reference proteome</keyword>